<name>C4GHN3_9NEIS</name>
<protein>
    <submittedName>
        <fullName evidence="1">Uncharacterized protein</fullName>
    </submittedName>
</protein>
<proteinExistence type="predicted"/>
<dbReference type="Proteomes" id="UP000003009">
    <property type="component" value="Unassembled WGS sequence"/>
</dbReference>
<dbReference type="HOGENOM" id="CLU_3008258_0_0_4"/>
<sequence length="56" mass="6102">MQRKGSLKPLPPKGSLKNQTVWCAVHRAKRFFAGQAGFSFATPHRGLNPLSNPKAA</sequence>
<comment type="caution">
    <text evidence="1">The sequence shown here is derived from an EMBL/GenBank/DDBJ whole genome shotgun (WGS) entry which is preliminary data.</text>
</comment>
<keyword evidence="2" id="KW-1185">Reference proteome</keyword>
<reference evidence="1" key="1">
    <citation type="submission" date="2009-04" db="EMBL/GenBank/DDBJ databases">
        <authorList>
            <person name="Weinstock G."/>
            <person name="Sodergren E."/>
            <person name="Clifton S."/>
            <person name="Fulton L."/>
            <person name="Fulton B."/>
            <person name="Courtney L."/>
            <person name="Fronick C."/>
            <person name="Harrison M."/>
            <person name="Strong C."/>
            <person name="Farmer C."/>
            <person name="Delahaunty K."/>
            <person name="Markovic C."/>
            <person name="Hall O."/>
            <person name="Minx P."/>
            <person name="Tomlinson C."/>
            <person name="Mitreva M."/>
            <person name="Nelson J."/>
            <person name="Hou S."/>
            <person name="Wollam A."/>
            <person name="Pepin K.H."/>
            <person name="Johnson M."/>
            <person name="Bhonagiri V."/>
            <person name="Nash W.E."/>
            <person name="Warren W."/>
            <person name="Chinwalla A."/>
            <person name="Mardis E.R."/>
            <person name="Wilson R.K."/>
        </authorList>
    </citation>
    <scope>NUCLEOTIDE SEQUENCE [LARGE SCALE GENOMIC DNA]</scope>
    <source>
        <strain evidence="1">ATCC 51147</strain>
    </source>
</reference>
<dbReference type="EMBL" id="ACJW02000002">
    <property type="protein sequence ID" value="EEP68471.1"/>
    <property type="molecule type" value="Genomic_DNA"/>
</dbReference>
<gene>
    <name evidence="1" type="ORF">GCWU000324_00367</name>
</gene>
<organism evidence="1 2">
    <name type="scientific">Kingella oralis ATCC 51147</name>
    <dbReference type="NCBI Taxonomy" id="629741"/>
    <lineage>
        <taxon>Bacteria</taxon>
        <taxon>Pseudomonadati</taxon>
        <taxon>Pseudomonadota</taxon>
        <taxon>Betaproteobacteria</taxon>
        <taxon>Neisseriales</taxon>
        <taxon>Neisseriaceae</taxon>
        <taxon>Kingella</taxon>
    </lineage>
</organism>
<evidence type="ECO:0000313" key="1">
    <source>
        <dbReference type="EMBL" id="EEP68471.1"/>
    </source>
</evidence>
<evidence type="ECO:0000313" key="2">
    <source>
        <dbReference type="Proteomes" id="UP000003009"/>
    </source>
</evidence>
<dbReference type="AlphaFoldDB" id="C4GHN3"/>
<accession>C4GHN3</accession>